<evidence type="ECO:0000256" key="5">
    <source>
        <dbReference type="ARBA" id="ARBA00022786"/>
    </source>
</evidence>
<feature type="compositionally biased region" description="Acidic residues" evidence="7">
    <location>
        <begin position="1108"/>
        <end position="1127"/>
    </location>
</feature>
<feature type="compositionally biased region" description="Polar residues" evidence="7">
    <location>
        <begin position="915"/>
        <end position="930"/>
    </location>
</feature>
<dbReference type="Gene3D" id="3.10.120.10">
    <property type="entry name" value="Cytochrome b5-like heme/steroid binding domain"/>
    <property type="match status" value="1"/>
</dbReference>
<evidence type="ECO:0000256" key="3">
    <source>
        <dbReference type="ARBA" id="ARBA00012485"/>
    </source>
</evidence>
<feature type="region of interest" description="Disordered" evidence="7">
    <location>
        <begin position="843"/>
        <end position="1139"/>
    </location>
</feature>
<comment type="similarity">
    <text evidence="2">Belongs to the UPL family. K-HECT subfamily.</text>
</comment>
<dbReference type="GO" id="GO:0016607">
    <property type="term" value="C:nuclear speck"/>
    <property type="evidence" value="ECO:0007669"/>
    <property type="project" value="TreeGrafter"/>
</dbReference>
<feature type="compositionally biased region" description="Low complexity" evidence="7">
    <location>
        <begin position="2036"/>
        <end position="2061"/>
    </location>
</feature>
<comment type="catalytic activity">
    <reaction evidence="1">
        <text>S-ubiquitinyl-[E2 ubiquitin-conjugating enzyme]-L-cysteine + [acceptor protein]-L-lysine = [E2 ubiquitin-conjugating enzyme]-L-cysteine + N(6)-ubiquitinyl-[acceptor protein]-L-lysine.</text>
        <dbReference type="EC" id="2.3.2.26"/>
    </reaction>
</comment>
<dbReference type="CDD" id="cd00078">
    <property type="entry name" value="HECTc"/>
    <property type="match status" value="1"/>
</dbReference>
<evidence type="ECO:0000256" key="4">
    <source>
        <dbReference type="ARBA" id="ARBA00022679"/>
    </source>
</evidence>
<dbReference type="InterPro" id="IPR000569">
    <property type="entry name" value="HECT_dom"/>
</dbReference>
<dbReference type="SMART" id="SM01117">
    <property type="entry name" value="Cyt-b5"/>
    <property type="match status" value="1"/>
</dbReference>
<dbReference type="CDD" id="cd03506">
    <property type="entry name" value="Delta6-FADS-like"/>
    <property type="match status" value="1"/>
</dbReference>
<dbReference type="InterPro" id="IPR036400">
    <property type="entry name" value="Cyt_B5-like_heme/steroid_sf"/>
</dbReference>
<feature type="region of interest" description="Disordered" evidence="7">
    <location>
        <begin position="323"/>
        <end position="405"/>
    </location>
</feature>
<evidence type="ECO:0000313" key="10">
    <source>
        <dbReference type="EMBL" id="KAF8677367.1"/>
    </source>
</evidence>
<accession>A0A8H7LHU0</accession>
<dbReference type="Pfam" id="PF00173">
    <property type="entry name" value="Cyt-b5"/>
    <property type="match status" value="1"/>
</dbReference>
<dbReference type="Gene3D" id="3.30.2410.10">
    <property type="entry name" value="Hect, E3 ligase catalytic domain"/>
    <property type="match status" value="1"/>
</dbReference>
<feature type="compositionally biased region" description="Polar residues" evidence="7">
    <location>
        <begin position="1129"/>
        <end position="1139"/>
    </location>
</feature>
<feature type="compositionally biased region" description="Polar residues" evidence="7">
    <location>
        <begin position="946"/>
        <end position="959"/>
    </location>
</feature>
<feature type="compositionally biased region" description="Low complexity" evidence="7">
    <location>
        <begin position="960"/>
        <end position="973"/>
    </location>
</feature>
<feature type="compositionally biased region" description="Low complexity" evidence="7">
    <location>
        <begin position="284"/>
        <end position="299"/>
    </location>
</feature>
<gene>
    <name evidence="10" type="ORF">RHS04_05908</name>
</gene>
<keyword evidence="4" id="KW-0808">Transferase</keyword>
<feature type="compositionally biased region" description="Polar residues" evidence="7">
    <location>
        <begin position="1547"/>
        <end position="1562"/>
    </location>
</feature>
<name>A0A8H7LHU0_9AGAM</name>
<dbReference type="SMART" id="SM00119">
    <property type="entry name" value="HECTc"/>
    <property type="match status" value="1"/>
</dbReference>
<dbReference type="GO" id="GO:0061630">
    <property type="term" value="F:ubiquitin protein ligase activity"/>
    <property type="evidence" value="ECO:0007669"/>
    <property type="project" value="UniProtKB-EC"/>
</dbReference>
<feature type="compositionally biased region" description="Polar residues" evidence="7">
    <location>
        <begin position="38"/>
        <end position="49"/>
    </location>
</feature>
<evidence type="ECO:0000259" key="9">
    <source>
        <dbReference type="PROSITE" id="PS50255"/>
    </source>
</evidence>
<dbReference type="GO" id="GO:0006629">
    <property type="term" value="P:lipid metabolic process"/>
    <property type="evidence" value="ECO:0007669"/>
    <property type="project" value="InterPro"/>
</dbReference>
<feature type="region of interest" description="Disordered" evidence="7">
    <location>
        <begin position="2149"/>
        <end position="2205"/>
    </location>
</feature>
<feature type="active site" description="Glycyl thioester intermediate" evidence="6">
    <location>
        <position position="2784"/>
    </location>
</feature>
<dbReference type="PANTHER" id="PTHR45670:SF1">
    <property type="entry name" value="E3 UBIQUITIN-PROTEIN LIGASE HECTD1"/>
    <property type="match status" value="1"/>
</dbReference>
<dbReference type="InterPro" id="IPR001199">
    <property type="entry name" value="Cyt_B5-like_heme/steroid-bd"/>
</dbReference>
<dbReference type="InterPro" id="IPR057948">
    <property type="entry name" value="TPR_TRIP12_N"/>
</dbReference>
<feature type="compositionally biased region" description="Basic and acidic residues" evidence="7">
    <location>
        <begin position="1086"/>
        <end position="1107"/>
    </location>
</feature>
<feature type="domain" description="Cytochrome b5 heme-binding" evidence="9">
    <location>
        <begin position="2877"/>
        <end position="2953"/>
    </location>
</feature>
<proteinExistence type="inferred from homology"/>
<feature type="compositionally biased region" description="Basic and acidic residues" evidence="7">
    <location>
        <begin position="1742"/>
        <end position="1761"/>
    </location>
</feature>
<dbReference type="SUPFAM" id="SSF48371">
    <property type="entry name" value="ARM repeat"/>
    <property type="match status" value="1"/>
</dbReference>
<dbReference type="SUPFAM" id="SSF56204">
    <property type="entry name" value="Hect, E3 ligase catalytic domain"/>
    <property type="match status" value="1"/>
</dbReference>
<evidence type="ECO:0000313" key="11">
    <source>
        <dbReference type="Proteomes" id="UP000650582"/>
    </source>
</evidence>
<feature type="compositionally biased region" description="Basic residues" evidence="7">
    <location>
        <begin position="1063"/>
        <end position="1072"/>
    </location>
</feature>
<dbReference type="InterPro" id="IPR005804">
    <property type="entry name" value="FA_desaturase_dom"/>
</dbReference>
<feature type="compositionally biased region" description="Acidic residues" evidence="7">
    <location>
        <begin position="371"/>
        <end position="391"/>
    </location>
</feature>
<dbReference type="PANTHER" id="PTHR45670">
    <property type="entry name" value="E3 UBIQUITIN-PROTEIN LIGASE TRIP12"/>
    <property type="match status" value="1"/>
</dbReference>
<dbReference type="InterPro" id="IPR035983">
    <property type="entry name" value="Hect_E3_ubiquitin_ligase"/>
</dbReference>
<dbReference type="Gene3D" id="3.90.1750.10">
    <property type="entry name" value="Hect, E3 ligase catalytic domains"/>
    <property type="match status" value="1"/>
</dbReference>
<dbReference type="Gene3D" id="3.30.2160.10">
    <property type="entry name" value="Hect, E3 ligase catalytic domain"/>
    <property type="match status" value="1"/>
</dbReference>
<feature type="compositionally biased region" description="Acidic residues" evidence="7">
    <location>
        <begin position="236"/>
        <end position="245"/>
    </location>
</feature>
<dbReference type="SUPFAM" id="SSF55856">
    <property type="entry name" value="Cytochrome b5-like heme/steroid binding domain"/>
    <property type="match status" value="1"/>
</dbReference>
<feature type="region of interest" description="Disordered" evidence="7">
    <location>
        <begin position="2036"/>
        <end position="2101"/>
    </location>
</feature>
<feature type="region of interest" description="Disordered" evidence="7">
    <location>
        <begin position="1542"/>
        <end position="1616"/>
    </location>
</feature>
<dbReference type="InterPro" id="IPR016024">
    <property type="entry name" value="ARM-type_fold"/>
</dbReference>
<dbReference type="GO" id="GO:0043161">
    <property type="term" value="P:proteasome-mediated ubiquitin-dependent protein catabolic process"/>
    <property type="evidence" value="ECO:0007669"/>
    <property type="project" value="TreeGrafter"/>
</dbReference>
<keyword evidence="5 6" id="KW-0833">Ubl conjugation pathway</keyword>
<feature type="compositionally biased region" description="Polar residues" evidence="7">
    <location>
        <begin position="250"/>
        <end position="259"/>
    </location>
</feature>
<feature type="compositionally biased region" description="Polar residues" evidence="7">
    <location>
        <begin position="1045"/>
        <end position="1062"/>
    </location>
</feature>
<evidence type="ECO:0000259" key="8">
    <source>
        <dbReference type="PROSITE" id="PS50237"/>
    </source>
</evidence>
<feature type="compositionally biased region" description="Basic and acidic residues" evidence="7">
    <location>
        <begin position="855"/>
        <end position="867"/>
    </location>
</feature>
<feature type="domain" description="HECT" evidence="8">
    <location>
        <begin position="2469"/>
        <end position="2817"/>
    </location>
</feature>
<dbReference type="EC" id="2.3.2.26" evidence="3"/>
<evidence type="ECO:0000256" key="6">
    <source>
        <dbReference type="PROSITE-ProRule" id="PRU00104"/>
    </source>
</evidence>
<evidence type="ECO:0000256" key="2">
    <source>
        <dbReference type="ARBA" id="ARBA00006331"/>
    </source>
</evidence>
<evidence type="ECO:0000256" key="1">
    <source>
        <dbReference type="ARBA" id="ARBA00000885"/>
    </source>
</evidence>
<reference evidence="10" key="1">
    <citation type="submission" date="2020-09" db="EMBL/GenBank/DDBJ databases">
        <title>Comparative genome analyses of four rice-infecting Rhizoctonia solani isolates reveal extensive enrichment of homogalacturonan modification genes.</title>
        <authorList>
            <person name="Lee D.-Y."/>
            <person name="Jeon J."/>
            <person name="Kim K.-T."/>
            <person name="Cheong K."/>
            <person name="Song H."/>
            <person name="Choi G."/>
            <person name="Ko J."/>
            <person name="Opiyo S.O."/>
            <person name="Zuo S."/>
            <person name="Madhav S."/>
            <person name="Lee Y.-H."/>
            <person name="Wang G.-L."/>
        </authorList>
    </citation>
    <scope>NUCLEOTIDE SEQUENCE</scope>
    <source>
        <strain evidence="10">AG1-IA YN-7</strain>
    </source>
</reference>
<dbReference type="Pfam" id="PF25579">
    <property type="entry name" value="TPR_TRIP12_N"/>
    <property type="match status" value="1"/>
</dbReference>
<feature type="compositionally biased region" description="Basic residues" evidence="7">
    <location>
        <begin position="212"/>
        <end position="225"/>
    </location>
</feature>
<dbReference type="EMBL" id="JACYCC010000040">
    <property type="protein sequence ID" value="KAF8677367.1"/>
    <property type="molecule type" value="Genomic_DNA"/>
</dbReference>
<dbReference type="GO" id="GO:0000209">
    <property type="term" value="P:protein polyubiquitination"/>
    <property type="evidence" value="ECO:0007669"/>
    <property type="project" value="TreeGrafter"/>
</dbReference>
<feature type="region of interest" description="Disordered" evidence="7">
    <location>
        <begin position="99"/>
        <end position="308"/>
    </location>
</feature>
<sequence length="3400" mass="368738">MYESEDEDICPVCEGECTCNNITESVTAYSFEEFNRQQQQSKVASTSAAAPSKITPALPKGFRPSSSKGLGSASYATVVTSPSPASKVVPRLQSLKLKIPSQSKHDAEHTLSDSSNSTIDAPSGPQLARFNLSKHPNGGASGSVTPRHALDDRISPTNAPGKVIPPKVIAKSKGKGKQPIERKPAPVTKKATSTTVKKSTATNTKKPTLFNSKKRKLGRPHKKRVRETTSESSLSDFDDFDEDDFVPFRSSGQTHQKQAVNGPVSDFPTFVSASVFGDSEDEGGSTSSDSETTGLLLSGDSEVEEEEEMMIVAEEKKEQRRKFKELIMNANHKNHMGGGAGGQQWQIKPRRKSVEGEESVDDQTDSQSGVGEEEDEEDDDDPDEDDADAEEQAATWSTDDSDEDLFFANLSDSSISFSADQDDDDDSETVSSTADLAEAASAGFLSGMGMPMVVMDDFGMELSLGNVLNATDLDQEFEQRARAQLAEEKRTPGRETASPELDVFSAVDYTKEALDAVDGLEMDLDSDATEYEEDSDMDGDTTADEMERGRTPARFRFPTPPSINPLSTFSPSPAVSPVGWRDFTPTHFAPPLFMRGAAPVTPHARAASFGGFGGLDSARARTISASAVLVNGSDGSVSASEVGAARPVMGSFGRTGDRRRAAIIDGNAAVPSPFAARRRRSNSWKSGRKHFGSKSDIFPMLARRARGNSNATSGSTRSSFHFPMTETELDMDMDMDESCTEPFELDDVLDFSNVSDDLSHHPPNPFDSPIDEGESHLRSLDRWDRVPMGTFRRTRETHDAGAVPNVSTPDGFSYGATPGGSWKGGVLWGGGLSVLGEGKEMLGPVEDSLGNSEDVGQKGRVEKAMSRKERRHRKKREAASTHVPTKSFITPPPLPLPKDAQLSSRMTNDKRTRSQQETATENEPTVTASDVPSPPRTRARAAASTQLTAPTASSAASNLSQTTTTVPPSSSPQTRRRDKGKNKQSDDPRPAKRPRRSAPAATPSTSNGITINEPKRDSKGKKRAAPDPDSDDPATSTKKHKSPYSLRNRTSLPNLKSTTTMSRKNRATRKSTGKSTRDDEALDLAGDSRPEDEHAESSRNDTAPERNDSDEEDDDEDTGDEDEENEGEPNSSALGNQSGLDDSAVSALFSADFRALGSYMLSLSTRLKTILNNIKPSASPTVRLMALQELSEILSMSTEDTLAGYFQVDSFVGELVRIMGGKDTGGDDDDEAVNEDDEDASLAAALALSAGGFPGDDNLEAQVLACRCLANLMEALPGCAHTVVYHGAVPVLCSKLIDIQYIDLAEQTLSTLEKISEEYPSAIVREGGLAALLNFLDFFSTNVQRTALQAAANCCRNVSIDNYNMVKDVFPIIRTVLGYADPRLVEHASLCVIRTIESFRSHPELLEGLVDPALLRALMSAAVSPGTFTLVLRALSSATKSSPKIALSLLEADVAGTLYQILTGTVPPADPTDPCGGTDAVAAAAALTDMAVMQNLAHRPKDQVEEALSLVSELMPPLPRDGVFDHRAYSEKALARMVKAKIKSLKSSRTSSNAGPSTSTNPEPMDITPDDPGAATPVAAPGSATPVARPGSPVHAPTPPFQPGSPVIRPISPTAQPIPTLSRTELLRSKPELINRYMRLMVPVLVDVYAASVATQTRSKSLTGILKAISFSEGEEVNASVSIATFVGSILSSRDYPALAICALQLVELLLTKAPNVYKPALRREGVLHEIEVLTERQLTTKAKEKSESSRGEAAKQETKNEGSSPAPEPASERDESPRPMIPIPVKRSSSTVLDPQDAITLRAKVVRFKYLSGAEENAADPVFEKLRGLLATLRDTGAAEAELKDALKDIAAMFGIGGGASISSYELLKSGLVDGLLQFTTDPALTLDVATRQQMVAQAFSPRSSKGTDSPSGSPMAVLVKKLQESLTRIENFEVVTVSPGAEASRRNSPSMLARQLRLRIVAEEGTDAPRSCTNIVVSIHAIATFQALNDYLRPRVAGALAGMGAGSSRLSGVLAAFAAAAGLPAGALSRVAAASSGAGPSSTSATAGSSSGSTSTPTIGRRRSQRLKAKDSAAADENNTSPTTETLPTVEALPSAPAASSSAAAESMLAALTSGADAGLPMLGSEDFDMEHAEDMLNEDLEAEFYEEDMEPQQGSPDKTVSVSLNDDGTKVEAQTPDGTRVATPNPSAAERQTTTPSSSSKFSYAAALKAKPTDWHLEFSMDGHVLPLDTTIYGAVHHHEARRAAASGSTSGSNVASLTAPSLWQGVYTVKYRKVPGPPPTQPTARVETVSTSESTLSADLPHTQILRLLRVLHKMNLRVKDKMFTDTTAAVLAESAFINNKLTAKLTRQLEEPMIVASQCLPDWAIELPQQYHFLFPFSTRFSFLQSTSFGYARLITKWQSQQQRTSDSSRRDDAFGYLGRLQRQKVRISRHHILESAVKVLELYGSSSSVLEVEYFEEVGTGLGPTLEFYSLVSKEFARRELKMWRDADSSVEGPYVQRPLGLFPSPEIKLEAKLTKLWSILGQFVGKALLDSRIIDMSFNSLFLKYILNEEVPLTIASLKLVDPTLANSLSKLQAYGVARREIENNISMSPSEKEAALSDLTIHGAHLEDLALDFTVPGYDIELKPGGRDISVTNSNVEEYVREVIDVVIGRGVQSQVQAFRTGFSKVFAVTDLQSFSSEELDLLFGNADEDWSTETLTDALKADHGFNVDSGAIRDLIGIMTSYDEPTRRAFLQFITGSPKLPIGGFRGLSPQLTVVRKPHEAPLKADDYLPSVMTCVNYLKLPEYSAKSVMEARLKTAMMEGGGSFHFVNIIPRVLYISAIMSIFYLYTVQNFLEAEILGVPIIVVRNLEPCSFGPPTHFSQSNMGTNDKIWKREEVCSRILAGETIFIYNGKLIRVPASWLAKHPGGRLAILHFVGRDATDEVNAFHPEAPLKQLNKYAIGRVEVGPSGWEPLIPPVMTGWVRKKNESGEEKWEREAETWHDSTNEYGSTPSSEILLIQKGAVEQNSEARPTISSITPPPTALNLKTQQQHMKAYRALHAEITKAGLYKTPYLTGYGPEVARYTFVAIVSVLAYRQQWFWTSAFFLGCLFHQLTFTVHDLGHNGVTHVWAIDRAISILISDFTGGLSTGWWVDNHNIHHLVTNHPSHDPDIQHIPFFAISPKFLNSLWSSYYKRIMAHDAFSKVFLSVQHKLFYVVMSLARFNLYANSYGFLIKSGIFQGRRGWTWWLEVVGIVFYWTWYINVLRGCGDFKTGLAYFLISHIVPSPLHVQIVLSHFSRSTEDLGPTESFLARQLRTTTDVICPPHLAFFHGGLHLQVTHHLFPRLPRHNLAAASQIVKRYAAEQGLEYAEFGFAAGNREVIGVLADVASQVGVVGMVAKSEVEKAVRGEGH</sequence>
<organism evidence="10 11">
    <name type="scientific">Rhizoctonia solani</name>
    <dbReference type="NCBI Taxonomy" id="456999"/>
    <lineage>
        <taxon>Eukaryota</taxon>
        <taxon>Fungi</taxon>
        <taxon>Dikarya</taxon>
        <taxon>Basidiomycota</taxon>
        <taxon>Agaricomycotina</taxon>
        <taxon>Agaricomycetes</taxon>
        <taxon>Cantharellales</taxon>
        <taxon>Ceratobasidiaceae</taxon>
        <taxon>Rhizoctonia</taxon>
    </lineage>
</organism>
<evidence type="ECO:0000256" key="7">
    <source>
        <dbReference type="SAM" id="MobiDB-lite"/>
    </source>
</evidence>
<dbReference type="Gene3D" id="1.25.10.10">
    <property type="entry name" value="Leucine-rich Repeat Variant"/>
    <property type="match status" value="1"/>
</dbReference>
<dbReference type="Pfam" id="PF00487">
    <property type="entry name" value="FA_desaturase"/>
    <property type="match status" value="1"/>
</dbReference>
<feature type="compositionally biased region" description="Low complexity" evidence="7">
    <location>
        <begin position="997"/>
        <end position="1006"/>
    </location>
</feature>
<comment type="caution">
    <text evidence="10">The sequence shown here is derived from an EMBL/GenBank/DDBJ whole genome shotgun (WGS) entry which is preliminary data.</text>
</comment>
<dbReference type="PROSITE" id="PS50237">
    <property type="entry name" value="HECT"/>
    <property type="match status" value="1"/>
</dbReference>
<dbReference type="Proteomes" id="UP000650582">
    <property type="component" value="Unassembled WGS sequence"/>
</dbReference>
<feature type="region of interest" description="Disordered" evidence="7">
    <location>
        <begin position="1739"/>
        <end position="1790"/>
    </location>
</feature>
<feature type="compositionally biased region" description="Polar residues" evidence="7">
    <location>
        <begin position="2079"/>
        <end position="2089"/>
    </location>
</feature>
<dbReference type="PROSITE" id="PS50255">
    <property type="entry name" value="CYTOCHROME_B5_2"/>
    <property type="match status" value="1"/>
</dbReference>
<feature type="compositionally biased region" description="Polar residues" evidence="7">
    <location>
        <begin position="64"/>
        <end position="74"/>
    </location>
</feature>
<feature type="region of interest" description="Disordered" evidence="7">
    <location>
        <begin position="38"/>
        <end position="74"/>
    </location>
</feature>
<dbReference type="InterPro" id="IPR011989">
    <property type="entry name" value="ARM-like"/>
</dbReference>
<dbReference type="InterPro" id="IPR045322">
    <property type="entry name" value="HECTD1/TRIP12-like"/>
</dbReference>
<feature type="compositionally biased region" description="Low complexity" evidence="7">
    <location>
        <begin position="185"/>
        <end position="206"/>
    </location>
</feature>
<feature type="compositionally biased region" description="Polar residues" evidence="7">
    <location>
        <begin position="2155"/>
        <end position="2169"/>
    </location>
</feature>
<feature type="compositionally biased region" description="Polar residues" evidence="7">
    <location>
        <begin position="2185"/>
        <end position="2205"/>
    </location>
</feature>
<dbReference type="Pfam" id="PF00632">
    <property type="entry name" value="HECT"/>
    <property type="match status" value="1"/>
</dbReference>
<feature type="compositionally biased region" description="Basic and acidic residues" evidence="7">
    <location>
        <begin position="981"/>
        <end position="990"/>
    </location>
</feature>
<protein>
    <recommendedName>
        <fullName evidence="3">HECT-type E3 ubiquitin transferase</fullName>
        <ecNumber evidence="3">2.3.2.26</ecNumber>
    </recommendedName>
</protein>